<dbReference type="Proteomes" id="UP000008555">
    <property type="component" value="Chromosome"/>
</dbReference>
<protein>
    <submittedName>
        <fullName evidence="2">Hypothetical membrane associated protein</fullName>
    </submittedName>
</protein>
<dbReference type="Gene3D" id="1.25.40.10">
    <property type="entry name" value="Tetratricopeptide repeat domain"/>
    <property type="match status" value="1"/>
</dbReference>
<dbReference type="SUPFAM" id="SSF53335">
    <property type="entry name" value="S-adenosyl-L-methionine-dependent methyltransferases"/>
    <property type="match status" value="1"/>
</dbReference>
<dbReference type="Pfam" id="PF00515">
    <property type="entry name" value="TPR_1"/>
    <property type="match status" value="1"/>
</dbReference>
<dbReference type="InterPro" id="IPR011990">
    <property type="entry name" value="TPR-like_helical_dom_sf"/>
</dbReference>
<dbReference type="KEGG" id="cbd:CBUD_1452"/>
<dbReference type="RefSeq" id="WP_011997090.1">
    <property type="nucleotide sequence ID" value="NC_009727.1"/>
</dbReference>
<dbReference type="HOGENOM" id="CLU_020053_0_0_6"/>
<dbReference type="InterPro" id="IPR019734">
    <property type="entry name" value="TPR_rpt"/>
</dbReference>
<dbReference type="SMART" id="SM00028">
    <property type="entry name" value="TPR"/>
    <property type="match status" value="2"/>
</dbReference>
<evidence type="ECO:0000313" key="2">
    <source>
        <dbReference type="EMBL" id="ABS77478.1"/>
    </source>
</evidence>
<dbReference type="AlphaFoldDB" id="A9KGF7"/>
<sequence length="517" mass="60224">MNSTDTLILEEKTRMSQSLLWDFQRQYYYEQGPQAFANQVPFYVTCNPFIANVYAELIFSFIRDWIKQHPQSVQSPFYVLELGAGSGRFSFYTIKRLCELLDEAGMKSIALKYVMSDFSRNSLDFWLNHPALTPYVQRGVLDFVLFDIEKDKDIPLRKDNSDPLTNPLVVIANYIFDTIMQDCFYVENKQLHESLLTVTTRKSNTQDGRVLDMEKVNVNYTNHRIGDNYYNNADIDGVLMSYKEIINKRPFTFPVFALQLLQKLMALSQNRIFLISADKSYCTVDELMTSNYPQFVFHGSFSMTVNMHAIALFFERLGGGAFFQSPRKGIKTSVCYSGFSLNEMPETRRALAEHIEGFSAADYFTMQFQIGEVCDRLSVQTLLSCVNLSRWDPHLFKKLYRAIHDKLKTADQTTADYLRLNIEKIANNFYFLPNAHDTLFDIALFFHSLRIWPRAIHYYEQSQRFFGERHESVYNLALCYLENNNKSKASECFRRALSLNPSSKDAKQWLEHIENVN</sequence>
<accession>A9KGF7</accession>
<dbReference type="PROSITE" id="PS50005">
    <property type="entry name" value="TPR"/>
    <property type="match status" value="1"/>
</dbReference>
<dbReference type="InterPro" id="IPR029063">
    <property type="entry name" value="SAM-dependent_MTases_sf"/>
</dbReference>
<dbReference type="InterPro" id="IPR038375">
    <property type="entry name" value="NDUFAF7_sf"/>
</dbReference>
<evidence type="ECO:0000313" key="3">
    <source>
        <dbReference type="Proteomes" id="UP000008555"/>
    </source>
</evidence>
<dbReference type="EMBL" id="CP000733">
    <property type="protein sequence ID" value="ABS77478.1"/>
    <property type="molecule type" value="Genomic_DNA"/>
</dbReference>
<proteinExistence type="predicted"/>
<gene>
    <name evidence="2" type="ordered locus">CBUD_1452</name>
</gene>
<keyword evidence="1" id="KW-0802">TPR repeat</keyword>
<organism evidence="2 3">
    <name type="scientific">Coxiella burnetii (strain Dugway 5J108-111)</name>
    <dbReference type="NCBI Taxonomy" id="434922"/>
    <lineage>
        <taxon>Bacteria</taxon>
        <taxon>Pseudomonadati</taxon>
        <taxon>Pseudomonadota</taxon>
        <taxon>Gammaproteobacteria</taxon>
        <taxon>Legionellales</taxon>
        <taxon>Coxiellaceae</taxon>
        <taxon>Coxiella</taxon>
    </lineage>
</organism>
<dbReference type="Gene3D" id="3.40.50.12710">
    <property type="match status" value="1"/>
</dbReference>
<reference evidence="2 3" key="1">
    <citation type="journal article" date="2009" name="Infect. Immun.">
        <title>Comparative genomics reveal extensive transposon-mediated genomic plasticity and diversity among potential effector proteins within the genus Coxiella.</title>
        <authorList>
            <person name="Beare P.A."/>
            <person name="Unsworth N."/>
            <person name="Andoh M."/>
            <person name="Voth D.E."/>
            <person name="Omsland A."/>
            <person name="Gilk S.D."/>
            <person name="Williams K.P."/>
            <person name="Sobral B.W."/>
            <person name="Kupko J.J.III."/>
            <person name="Porcella S.F."/>
            <person name="Samuel J.E."/>
            <person name="Heinzen R.A."/>
        </authorList>
    </citation>
    <scope>NUCLEOTIDE SEQUENCE [LARGE SCALE GENOMIC DNA]</scope>
    <source>
        <strain evidence="2 3">Dugway 5J108-111</strain>
    </source>
</reference>
<dbReference type="SUPFAM" id="SSF48452">
    <property type="entry name" value="TPR-like"/>
    <property type="match status" value="1"/>
</dbReference>
<evidence type="ECO:0000256" key="1">
    <source>
        <dbReference type="PROSITE-ProRule" id="PRU00339"/>
    </source>
</evidence>
<name>A9KGF7_COXBN</name>
<feature type="repeat" description="TPR" evidence="1">
    <location>
        <begin position="470"/>
        <end position="503"/>
    </location>
</feature>